<evidence type="ECO:0000313" key="4">
    <source>
        <dbReference type="EMBL" id="CAB0039342.1"/>
    </source>
</evidence>
<dbReference type="SUPFAM" id="SSF48403">
    <property type="entry name" value="Ankyrin repeat"/>
    <property type="match status" value="1"/>
</dbReference>
<reference evidence="4 5" key="1">
    <citation type="submission" date="2020-02" db="EMBL/GenBank/DDBJ databases">
        <authorList>
            <person name="Ferguson B K."/>
        </authorList>
    </citation>
    <scope>NUCLEOTIDE SEQUENCE [LARGE SCALE GENOMIC DNA]</scope>
</reference>
<dbReference type="SMART" id="SM00248">
    <property type="entry name" value="ANK"/>
    <property type="match status" value="5"/>
</dbReference>
<keyword evidence="5" id="KW-1185">Reference proteome</keyword>
<evidence type="ECO:0000256" key="3">
    <source>
        <dbReference type="PROSITE-ProRule" id="PRU00023"/>
    </source>
</evidence>
<name>A0A6H5IUI6_9HYME</name>
<dbReference type="Gene3D" id="1.25.40.20">
    <property type="entry name" value="Ankyrin repeat-containing domain"/>
    <property type="match status" value="2"/>
</dbReference>
<dbReference type="EMBL" id="CADCXV010000953">
    <property type="protein sequence ID" value="CAB0039342.1"/>
    <property type="molecule type" value="Genomic_DNA"/>
</dbReference>
<accession>A0A6H5IUI6</accession>
<organism evidence="4 5">
    <name type="scientific">Trichogramma brassicae</name>
    <dbReference type="NCBI Taxonomy" id="86971"/>
    <lineage>
        <taxon>Eukaryota</taxon>
        <taxon>Metazoa</taxon>
        <taxon>Ecdysozoa</taxon>
        <taxon>Arthropoda</taxon>
        <taxon>Hexapoda</taxon>
        <taxon>Insecta</taxon>
        <taxon>Pterygota</taxon>
        <taxon>Neoptera</taxon>
        <taxon>Endopterygota</taxon>
        <taxon>Hymenoptera</taxon>
        <taxon>Apocrita</taxon>
        <taxon>Proctotrupomorpha</taxon>
        <taxon>Chalcidoidea</taxon>
        <taxon>Trichogrammatidae</taxon>
        <taxon>Trichogramma</taxon>
    </lineage>
</organism>
<evidence type="ECO:0000256" key="1">
    <source>
        <dbReference type="ARBA" id="ARBA00022737"/>
    </source>
</evidence>
<feature type="repeat" description="ANK" evidence="3">
    <location>
        <begin position="312"/>
        <end position="344"/>
    </location>
</feature>
<protein>
    <submittedName>
        <fullName evidence="4">Uncharacterized protein</fullName>
    </submittedName>
</protein>
<keyword evidence="1" id="KW-0677">Repeat</keyword>
<dbReference type="AlphaFoldDB" id="A0A6H5IUI6"/>
<proteinExistence type="predicted"/>
<dbReference type="InterPro" id="IPR002110">
    <property type="entry name" value="Ankyrin_rpt"/>
</dbReference>
<dbReference type="InterPro" id="IPR036770">
    <property type="entry name" value="Ankyrin_rpt-contain_sf"/>
</dbReference>
<dbReference type="PROSITE" id="PS50088">
    <property type="entry name" value="ANK_REPEAT"/>
    <property type="match status" value="2"/>
</dbReference>
<evidence type="ECO:0000256" key="2">
    <source>
        <dbReference type="ARBA" id="ARBA00023043"/>
    </source>
</evidence>
<evidence type="ECO:0000313" key="5">
    <source>
        <dbReference type="Proteomes" id="UP000479190"/>
    </source>
</evidence>
<dbReference type="PROSITE" id="PS50297">
    <property type="entry name" value="ANK_REP_REGION"/>
    <property type="match status" value="1"/>
</dbReference>
<feature type="repeat" description="ANK" evidence="3">
    <location>
        <begin position="227"/>
        <end position="263"/>
    </location>
</feature>
<dbReference type="PANTHER" id="PTHR24126">
    <property type="entry name" value="ANKYRIN REPEAT, PH AND SEC7 DOMAIN CONTAINING PROTEIN SECG-RELATED"/>
    <property type="match status" value="1"/>
</dbReference>
<dbReference type="Proteomes" id="UP000479190">
    <property type="component" value="Unassembled WGS sequence"/>
</dbReference>
<keyword evidence="2 3" id="KW-0040">ANK repeat</keyword>
<dbReference type="OrthoDB" id="194358at2759"/>
<gene>
    <name evidence="4" type="ORF">TBRA_LOCUS11088</name>
</gene>
<dbReference type="Pfam" id="PF12796">
    <property type="entry name" value="Ank_2"/>
    <property type="match status" value="1"/>
</dbReference>
<sequence length="639" mass="75087">MEMDIIFLRGIQKVHRRDEGQGAQSRWEKIAGAKRRSAQPTVSPMLPLLLPMRRRWLLLLASLRENVNWEVEEERRKFIHQVYPSIERWDQYRLDGTAGPAPNIQDVFRSEEIDYLVMDYIKEYIKPVHKFIFFLAYSGYKDEPKLDEDGKPSSRRTTPVHHATKQNRYIMTDTISQIFKIYNRYDVNYTDESGLSHFHVACMYGFDDEIKKFLEFGQDPNCLWTETGDTPLHLYLIDKYYMYNTEMAEVLLRKSTDLNLANKDGLTPLHLISKICYYDMTRNLSITDVAKFLFEIADEKRQTLQIDARDKFGNTPLHLAALHYNDYVTILLLKRSADPNSVNEEESTPLHEFYKRDTYLYDVKGSVELFFRICDELNHMIQVDARDKLGRTPLQLAVANLWPDCIDILFERGTDLSNFIFPTESYFAERYKSSLFPINKFDNCWLRLASGALAVVEKIENRGYQLARSDALAIIKFFDEYKLFEKSTDVGKSWYDDEKFIRIAKDIRIRPGISHVQSYLYDEEWTYKTGKEIRGSPSLSLDEVVRLQPEEAAKLLTYEDYWKFDCSRLLCRQSRKYQELSALNLCEKLSRGFFQSWALDPFWELIHYRLPLEVCEMIIEHLSNEDLCNICLAAAGKSS</sequence>